<gene>
    <name evidence="1" type="ORF">DKK79_04590</name>
</gene>
<reference evidence="1 2" key="1">
    <citation type="submission" date="2018-05" db="EMBL/GenBank/DDBJ databases">
        <title>Reference genomes for bee gut microbiota database.</title>
        <authorList>
            <person name="Ellegaard K.M."/>
        </authorList>
    </citation>
    <scope>NUCLEOTIDE SEQUENCE [LARGE SCALE GENOMIC DNA]</scope>
    <source>
        <strain evidence="1 2">ESL0177</strain>
    </source>
</reference>
<evidence type="ECO:0000313" key="2">
    <source>
        <dbReference type="Proteomes" id="UP000247483"/>
    </source>
</evidence>
<sequence length="101" mass="11689">MAIGENDEKIFTFLLHSYDNQGEFVDAILLYKIQGGEISYWNDFIINPNGKILITQYQQDNLIESDENPNEFIINPENNQIDTKIVEFQMTPSGIFNPTKE</sequence>
<dbReference type="RefSeq" id="WP_110423026.1">
    <property type="nucleotide sequence ID" value="NZ_QGLP01000004.1"/>
</dbReference>
<dbReference type="Proteomes" id="UP000247483">
    <property type="component" value="Unassembled WGS sequence"/>
</dbReference>
<accession>A0A2V4EN26</accession>
<name>A0A2V4EN26_9GAMM</name>
<evidence type="ECO:0000313" key="1">
    <source>
        <dbReference type="EMBL" id="PXZ05948.1"/>
    </source>
</evidence>
<protein>
    <submittedName>
        <fullName evidence="1">Uncharacterized protein</fullName>
    </submittedName>
</protein>
<dbReference type="AlphaFoldDB" id="A0A2V4EN26"/>
<dbReference type="EMBL" id="QGLP01000004">
    <property type="protein sequence ID" value="PXZ05948.1"/>
    <property type="molecule type" value="Genomic_DNA"/>
</dbReference>
<proteinExistence type="predicted"/>
<organism evidence="1 2">
    <name type="scientific">Gilliamella apicola</name>
    <dbReference type="NCBI Taxonomy" id="1196095"/>
    <lineage>
        <taxon>Bacteria</taxon>
        <taxon>Pseudomonadati</taxon>
        <taxon>Pseudomonadota</taxon>
        <taxon>Gammaproteobacteria</taxon>
        <taxon>Orbales</taxon>
        <taxon>Orbaceae</taxon>
        <taxon>Gilliamella</taxon>
    </lineage>
</organism>
<comment type="caution">
    <text evidence="1">The sequence shown here is derived from an EMBL/GenBank/DDBJ whole genome shotgun (WGS) entry which is preliminary data.</text>
</comment>